<dbReference type="AlphaFoldDB" id="A0A8B6ES00"/>
<dbReference type="InterPro" id="IPR051836">
    <property type="entry name" value="Kremen_rcpt"/>
</dbReference>
<dbReference type="SMART" id="SM00321">
    <property type="entry name" value="WSC"/>
    <property type="match status" value="1"/>
</dbReference>
<accession>A0A8B6ES00</accession>
<dbReference type="Proteomes" id="UP000596742">
    <property type="component" value="Unassembled WGS sequence"/>
</dbReference>
<keyword evidence="3" id="KW-0732">Signal</keyword>
<evidence type="ECO:0000256" key="7">
    <source>
        <dbReference type="SAM" id="MobiDB-lite"/>
    </source>
</evidence>
<gene>
    <name evidence="10" type="ORF">MGAL_10B019074</name>
</gene>
<protein>
    <recommendedName>
        <fullName evidence="9">WSC domain-containing protein</fullName>
    </recommendedName>
</protein>
<evidence type="ECO:0000313" key="10">
    <source>
        <dbReference type="EMBL" id="VDI37815.1"/>
    </source>
</evidence>
<keyword evidence="6" id="KW-0325">Glycoprotein</keyword>
<evidence type="ECO:0000256" key="4">
    <source>
        <dbReference type="ARBA" id="ARBA00022989"/>
    </source>
</evidence>
<evidence type="ECO:0000256" key="1">
    <source>
        <dbReference type="ARBA" id="ARBA00004167"/>
    </source>
</evidence>
<evidence type="ECO:0000313" key="11">
    <source>
        <dbReference type="Proteomes" id="UP000596742"/>
    </source>
</evidence>
<comment type="subcellular location">
    <subcellularLocation>
        <location evidence="1">Membrane</location>
        <topology evidence="1">Single-pass membrane protein</topology>
    </subcellularLocation>
</comment>
<keyword evidence="11" id="KW-1185">Reference proteome</keyword>
<dbReference type="OrthoDB" id="6055518at2759"/>
<dbReference type="Pfam" id="PF01822">
    <property type="entry name" value="WSC"/>
    <property type="match status" value="1"/>
</dbReference>
<dbReference type="InterPro" id="IPR002889">
    <property type="entry name" value="WSC_carb-bd"/>
</dbReference>
<evidence type="ECO:0000256" key="8">
    <source>
        <dbReference type="SAM" id="Phobius"/>
    </source>
</evidence>
<feature type="domain" description="WSC" evidence="9">
    <location>
        <begin position="9"/>
        <end position="109"/>
    </location>
</feature>
<evidence type="ECO:0000256" key="3">
    <source>
        <dbReference type="ARBA" id="ARBA00022729"/>
    </source>
</evidence>
<evidence type="ECO:0000256" key="6">
    <source>
        <dbReference type="ARBA" id="ARBA00023180"/>
    </source>
</evidence>
<dbReference type="PANTHER" id="PTHR24269">
    <property type="entry name" value="KREMEN PROTEIN"/>
    <property type="match status" value="1"/>
</dbReference>
<dbReference type="PANTHER" id="PTHR24269:SF16">
    <property type="entry name" value="PROTEIN SLG1"/>
    <property type="match status" value="1"/>
</dbReference>
<keyword evidence="4 8" id="KW-1133">Transmembrane helix</keyword>
<organism evidence="10 11">
    <name type="scientific">Mytilus galloprovincialis</name>
    <name type="common">Mediterranean mussel</name>
    <dbReference type="NCBI Taxonomy" id="29158"/>
    <lineage>
        <taxon>Eukaryota</taxon>
        <taxon>Metazoa</taxon>
        <taxon>Spiralia</taxon>
        <taxon>Lophotrochozoa</taxon>
        <taxon>Mollusca</taxon>
        <taxon>Bivalvia</taxon>
        <taxon>Autobranchia</taxon>
        <taxon>Pteriomorphia</taxon>
        <taxon>Mytilida</taxon>
        <taxon>Mytiloidea</taxon>
        <taxon>Mytilidae</taxon>
        <taxon>Mytilinae</taxon>
        <taxon>Mytilus</taxon>
    </lineage>
</organism>
<reference evidence="10" key="1">
    <citation type="submission" date="2018-11" db="EMBL/GenBank/DDBJ databases">
        <authorList>
            <person name="Alioto T."/>
            <person name="Alioto T."/>
        </authorList>
    </citation>
    <scope>NUCLEOTIDE SEQUENCE</scope>
</reference>
<dbReference type="EMBL" id="UYJE01005496">
    <property type="protein sequence ID" value="VDI37815.1"/>
    <property type="molecule type" value="Genomic_DNA"/>
</dbReference>
<feature type="region of interest" description="Disordered" evidence="7">
    <location>
        <begin position="120"/>
        <end position="143"/>
    </location>
</feature>
<comment type="caution">
    <text evidence="10">The sequence shown here is derived from an EMBL/GenBank/DDBJ whole genome shotgun (WGS) entry which is preliminary data.</text>
</comment>
<evidence type="ECO:0000256" key="5">
    <source>
        <dbReference type="ARBA" id="ARBA00023136"/>
    </source>
</evidence>
<feature type="compositionally biased region" description="Low complexity" evidence="7">
    <location>
        <begin position="127"/>
        <end position="140"/>
    </location>
</feature>
<evidence type="ECO:0000259" key="9">
    <source>
        <dbReference type="PROSITE" id="PS51212"/>
    </source>
</evidence>
<feature type="transmembrane region" description="Helical" evidence="8">
    <location>
        <begin position="150"/>
        <end position="173"/>
    </location>
</feature>
<evidence type="ECO:0000256" key="2">
    <source>
        <dbReference type="ARBA" id="ARBA00022692"/>
    </source>
</evidence>
<proteinExistence type="predicted"/>
<sequence length="237" mass="26354">MTDKAGFVYYKYSGCYQNDDQRLFDDGPHYNGDEMSSKICFQYCSFSGNIEINRFFATSNKSSCYCGSEEELGSGKYQKRDDSECSLDCSGHLNEKCGALLRASVYEICIGNASDVQQEAEESRNKTFSSSSEVSTTKPSHGLTRTGGDIGTAIGVSTVLVYLLVASLIYIFVLRRPKPSPRRLTESRPHNQHIRHNISVPSMTDISEQTLIIQNETPIYENTDSVNLPSEISETSV</sequence>
<dbReference type="PROSITE" id="PS51212">
    <property type="entry name" value="WSC"/>
    <property type="match status" value="1"/>
</dbReference>
<name>A0A8B6ES00_MYTGA</name>
<keyword evidence="2 8" id="KW-0812">Transmembrane</keyword>
<keyword evidence="5 8" id="KW-0472">Membrane</keyword>
<dbReference type="GO" id="GO:0005886">
    <property type="term" value="C:plasma membrane"/>
    <property type="evidence" value="ECO:0007669"/>
    <property type="project" value="TreeGrafter"/>
</dbReference>